<reference evidence="1" key="1">
    <citation type="journal article" date="2020" name="mSystems">
        <title>Genome- and Community-Level Interaction Insights into Carbon Utilization and Element Cycling Functions of Hydrothermarchaeota in Hydrothermal Sediment.</title>
        <authorList>
            <person name="Zhou Z."/>
            <person name="Liu Y."/>
            <person name="Xu W."/>
            <person name="Pan J."/>
            <person name="Luo Z.H."/>
            <person name="Li M."/>
        </authorList>
    </citation>
    <scope>NUCLEOTIDE SEQUENCE [LARGE SCALE GENOMIC DNA]</scope>
    <source>
        <strain evidence="1">SpSt-34</strain>
    </source>
</reference>
<gene>
    <name evidence="1" type="ORF">ENQ77_04555</name>
</gene>
<name>A0A7C2K3C8_UNCW3</name>
<evidence type="ECO:0000313" key="1">
    <source>
        <dbReference type="EMBL" id="HEN27922.1"/>
    </source>
</evidence>
<dbReference type="EMBL" id="DSOL01000134">
    <property type="protein sequence ID" value="HEN27922.1"/>
    <property type="molecule type" value="Genomic_DNA"/>
</dbReference>
<protein>
    <submittedName>
        <fullName evidence="1">Uncharacterized protein</fullName>
    </submittedName>
</protein>
<sequence length="78" mass="9122">MKERFIPIDELEMSATLLNKTNTETIGRKVKVKTMTLDSFVNENNVDYTKIAAYNFPDDIKTIPELVLLIVVKKERWF</sequence>
<organism evidence="1">
    <name type="scientific">candidate division WOR-3 bacterium</name>
    <dbReference type="NCBI Taxonomy" id="2052148"/>
    <lineage>
        <taxon>Bacteria</taxon>
        <taxon>Bacteria division WOR-3</taxon>
    </lineage>
</organism>
<dbReference type="AlphaFoldDB" id="A0A7C2K3C8"/>
<comment type="caution">
    <text evidence="1">The sequence shown here is derived from an EMBL/GenBank/DDBJ whole genome shotgun (WGS) entry which is preliminary data.</text>
</comment>
<proteinExistence type="predicted"/>
<accession>A0A7C2K3C8</accession>